<feature type="compositionally biased region" description="Polar residues" evidence="2">
    <location>
        <begin position="556"/>
        <end position="570"/>
    </location>
</feature>
<evidence type="ECO:0000313" key="4">
    <source>
        <dbReference type="Proteomes" id="UP000440578"/>
    </source>
</evidence>
<sequence length="595" mass="65194">MGVRGLSTFIKERRDKFLVRHKLCNEVLSRLGLPYAVCPFEADEPVAALARHLNCSVVSDDTDFFAFGVRCVPLGSLSAEPECGLDGQPFMDCTLFRHDRFMEEYGLRPQLMPLLACLLGNDYISPGSLRAFFRHVPRPYGQRRGRPSALRISGALAWLRRHTDPEEALQEVLSLIRKEERATVGRLVRRLMDNYSQCGWSDDLVGQLRLPLGLVGTRAEETTECTNDVINLISGQPLLEEPQVEDPRQRPSCVCVEPLLRWMCTCLHGQPDRAVTVYRRADSGRSVVRRQLAPPAADAPQPPTLAAVPAMTLAERRRAVLMALGVTLVLSSSSERNSVPGQTPLAVPEGTQEPAEESERRSAARVTPEAALDVLPERHHLLAAALCYWRRHSVAPVTAAHLGALLLPERRSEPGVSRLAGPDPRLLSGEASFERRVAHQLAQLQCVLAQANNINTLMGAPLQPVSPSRVFAGPLVYNASMQLRRLGLEAADQWLTEPALREWRRELELLCRVTGVDPDLRPTKPVPVPAAKVSRPAAGEVGKGKGTDDGKEKSRSQTTQKARPQPQLTGNKFAALLQDSDGGASGDDSEASGDS</sequence>
<evidence type="ECO:0000313" key="3">
    <source>
        <dbReference type="EMBL" id="KAF0306711.1"/>
    </source>
</evidence>
<evidence type="ECO:0000256" key="2">
    <source>
        <dbReference type="SAM" id="MobiDB-lite"/>
    </source>
</evidence>
<feature type="region of interest" description="Disordered" evidence="2">
    <location>
        <begin position="333"/>
        <end position="365"/>
    </location>
</feature>
<dbReference type="Gene3D" id="3.40.50.1010">
    <property type="entry name" value="5'-nuclease"/>
    <property type="match status" value="1"/>
</dbReference>
<feature type="compositionally biased region" description="Low complexity" evidence="2">
    <location>
        <begin position="529"/>
        <end position="540"/>
    </location>
</feature>
<proteinExistence type="inferred from homology"/>
<dbReference type="PANTHER" id="PTHR15665">
    <property type="entry name" value="ASTEROID PROTEIN"/>
    <property type="match status" value="1"/>
</dbReference>
<comment type="caution">
    <text evidence="3">The sequence shown here is derived from an EMBL/GenBank/DDBJ whole genome shotgun (WGS) entry which is preliminary data.</text>
</comment>
<protein>
    <submittedName>
        <fullName evidence="3">Protein asteroid 1</fullName>
    </submittedName>
</protein>
<dbReference type="PANTHER" id="PTHR15665:SF1">
    <property type="entry name" value="PROTEIN ASTEROID HOMOLOG 1"/>
    <property type="match status" value="1"/>
</dbReference>
<comment type="similarity">
    <text evidence="1">Belongs to the asteroid family.</text>
</comment>
<gene>
    <name evidence="3" type="primary">ASTE1_2</name>
    <name evidence="3" type="ORF">FJT64_021836</name>
</gene>
<dbReference type="OrthoDB" id="25987at2759"/>
<organism evidence="3 4">
    <name type="scientific">Amphibalanus amphitrite</name>
    <name type="common">Striped barnacle</name>
    <name type="synonym">Balanus amphitrite</name>
    <dbReference type="NCBI Taxonomy" id="1232801"/>
    <lineage>
        <taxon>Eukaryota</taxon>
        <taxon>Metazoa</taxon>
        <taxon>Ecdysozoa</taxon>
        <taxon>Arthropoda</taxon>
        <taxon>Crustacea</taxon>
        <taxon>Multicrustacea</taxon>
        <taxon>Cirripedia</taxon>
        <taxon>Thoracica</taxon>
        <taxon>Thoracicalcarea</taxon>
        <taxon>Balanomorpha</taxon>
        <taxon>Balanoidea</taxon>
        <taxon>Balanidae</taxon>
        <taxon>Amphibalaninae</taxon>
        <taxon>Amphibalanus</taxon>
    </lineage>
</organism>
<dbReference type="AlphaFoldDB" id="A0A6A4WX76"/>
<reference evidence="3 4" key="1">
    <citation type="submission" date="2019-07" db="EMBL/GenBank/DDBJ databases">
        <title>Draft genome assembly of a fouling barnacle, Amphibalanus amphitrite (Darwin, 1854): The first reference genome for Thecostraca.</title>
        <authorList>
            <person name="Kim W."/>
        </authorList>
    </citation>
    <scope>NUCLEOTIDE SEQUENCE [LARGE SCALE GENOMIC DNA]</scope>
    <source>
        <strain evidence="3">SNU_AA5</strain>
        <tissue evidence="3">Soma without cirri and trophi</tissue>
    </source>
</reference>
<dbReference type="EMBL" id="VIIS01000639">
    <property type="protein sequence ID" value="KAF0306711.1"/>
    <property type="molecule type" value="Genomic_DNA"/>
</dbReference>
<feature type="compositionally biased region" description="Basic and acidic residues" evidence="2">
    <location>
        <begin position="542"/>
        <end position="555"/>
    </location>
</feature>
<dbReference type="SUPFAM" id="SSF88723">
    <property type="entry name" value="PIN domain-like"/>
    <property type="match status" value="1"/>
</dbReference>
<dbReference type="InterPro" id="IPR026832">
    <property type="entry name" value="Asteroid"/>
</dbReference>
<dbReference type="Proteomes" id="UP000440578">
    <property type="component" value="Unassembled WGS sequence"/>
</dbReference>
<keyword evidence="4" id="KW-1185">Reference proteome</keyword>
<dbReference type="InterPro" id="IPR029060">
    <property type="entry name" value="PIN-like_dom_sf"/>
</dbReference>
<name>A0A6A4WX76_AMPAM</name>
<accession>A0A6A4WX76</accession>
<evidence type="ECO:0000256" key="1">
    <source>
        <dbReference type="ARBA" id="ARBA00007398"/>
    </source>
</evidence>
<feature type="region of interest" description="Disordered" evidence="2">
    <location>
        <begin position="516"/>
        <end position="595"/>
    </location>
</feature>